<feature type="domain" description="FAD dependent oxidoreductase" evidence="7">
    <location>
        <begin position="104"/>
        <end position="366"/>
    </location>
</feature>
<organism evidence="8 9">
    <name type="scientific">Coniophora puteana (strain RWD-64-598)</name>
    <name type="common">Brown rot fungus</name>
    <dbReference type="NCBI Taxonomy" id="741705"/>
    <lineage>
        <taxon>Eukaryota</taxon>
        <taxon>Fungi</taxon>
        <taxon>Dikarya</taxon>
        <taxon>Basidiomycota</taxon>
        <taxon>Agaricomycotina</taxon>
        <taxon>Agaricomycetes</taxon>
        <taxon>Agaricomycetidae</taxon>
        <taxon>Boletales</taxon>
        <taxon>Coniophorineae</taxon>
        <taxon>Coniophoraceae</taxon>
        <taxon>Coniophora</taxon>
    </lineage>
</organism>
<feature type="region of interest" description="Disordered" evidence="6">
    <location>
        <begin position="273"/>
        <end position="338"/>
    </location>
</feature>
<dbReference type="InterPro" id="IPR023209">
    <property type="entry name" value="DAO"/>
</dbReference>
<keyword evidence="3" id="KW-0285">Flavoprotein</keyword>
<dbReference type="GO" id="GO:0071949">
    <property type="term" value="F:FAD binding"/>
    <property type="evidence" value="ECO:0007669"/>
    <property type="project" value="InterPro"/>
</dbReference>
<evidence type="ECO:0000256" key="5">
    <source>
        <dbReference type="ARBA" id="ARBA00023002"/>
    </source>
</evidence>
<dbReference type="EMBL" id="JH711584">
    <property type="protein sequence ID" value="EIW77067.1"/>
    <property type="molecule type" value="Genomic_DNA"/>
</dbReference>
<evidence type="ECO:0000256" key="1">
    <source>
        <dbReference type="ARBA" id="ARBA00001974"/>
    </source>
</evidence>
<evidence type="ECO:0000313" key="9">
    <source>
        <dbReference type="Proteomes" id="UP000053558"/>
    </source>
</evidence>
<dbReference type="Proteomes" id="UP000053558">
    <property type="component" value="Unassembled WGS sequence"/>
</dbReference>
<dbReference type="RefSeq" id="XP_007772519.1">
    <property type="nucleotide sequence ID" value="XM_007774329.1"/>
</dbReference>
<dbReference type="PANTHER" id="PTHR11530:SF11">
    <property type="entry name" value="D-ASPARTATE OXIDASE"/>
    <property type="match status" value="1"/>
</dbReference>
<dbReference type="SUPFAM" id="SSF54373">
    <property type="entry name" value="FAD-linked reductases, C-terminal domain"/>
    <property type="match status" value="1"/>
</dbReference>
<evidence type="ECO:0000259" key="7">
    <source>
        <dbReference type="Pfam" id="PF01266"/>
    </source>
</evidence>
<accession>A0A5M3MDG2</accession>
<gene>
    <name evidence="8" type="ORF">CONPUDRAFT_146163</name>
</gene>
<dbReference type="Gene3D" id="3.40.50.720">
    <property type="entry name" value="NAD(P)-binding Rossmann-like Domain"/>
    <property type="match status" value="1"/>
</dbReference>
<keyword evidence="5" id="KW-0560">Oxidoreductase</keyword>
<sequence length="382" mass="42066">MDYTHRCNRPHDRSRPARNAAVQRHHRRRDLPHRPQERALRERLGWRALPQPGDEEQGAETAPLFSRFTQTEYRDHELKAHWLEEMPDFEYQTHTHTPSSLPKSILTAYSFTTLSIHPTPYLAYLQSRFLAAGGKLVRGTVQHLAQLAEGGAQAFESLPAGYAPSQSHTQAQDGRERPHAIIACPGLGARSIGGIEDKSVAPMRGQTVLLRAPWLKHGCGFREKVGRYTYVVPRPDGTVLVGCATSSNSNDWYHLPRPHTTHEILQRALALVPDLAPPPPTEKSDTSNPTPTPTDRHPLILETGCGLSPARGGSRAEVEWIPAGPRPSSTGTEAATKEEQTRIPVVFNYGHAGYGFSTSWGSANLALRMLDEALAVGSPPPS</sequence>
<keyword evidence="4" id="KW-0274">FAD</keyword>
<dbReference type="GeneID" id="19202165"/>
<evidence type="ECO:0000313" key="8">
    <source>
        <dbReference type="EMBL" id="EIW77067.1"/>
    </source>
</evidence>
<feature type="region of interest" description="Disordered" evidence="6">
    <location>
        <begin position="1"/>
        <end position="38"/>
    </location>
</feature>
<comment type="caution">
    <text evidence="8">The sequence shown here is derived from an EMBL/GenBank/DDBJ whole genome shotgun (WGS) entry which is preliminary data.</text>
</comment>
<dbReference type="PANTHER" id="PTHR11530">
    <property type="entry name" value="D-AMINO ACID OXIDASE"/>
    <property type="match status" value="1"/>
</dbReference>
<dbReference type="GO" id="GO:0003884">
    <property type="term" value="F:D-amino-acid oxidase activity"/>
    <property type="evidence" value="ECO:0007669"/>
    <property type="project" value="InterPro"/>
</dbReference>
<comment type="cofactor">
    <cofactor evidence="1">
        <name>FAD</name>
        <dbReference type="ChEBI" id="CHEBI:57692"/>
    </cofactor>
</comment>
<evidence type="ECO:0000256" key="4">
    <source>
        <dbReference type="ARBA" id="ARBA00022827"/>
    </source>
</evidence>
<reference evidence="9" key="1">
    <citation type="journal article" date="2012" name="Science">
        <title>The Paleozoic origin of enzymatic lignin decomposition reconstructed from 31 fungal genomes.</title>
        <authorList>
            <person name="Floudas D."/>
            <person name="Binder M."/>
            <person name="Riley R."/>
            <person name="Barry K."/>
            <person name="Blanchette R.A."/>
            <person name="Henrissat B."/>
            <person name="Martinez A.T."/>
            <person name="Otillar R."/>
            <person name="Spatafora J.W."/>
            <person name="Yadav J.S."/>
            <person name="Aerts A."/>
            <person name="Benoit I."/>
            <person name="Boyd A."/>
            <person name="Carlson A."/>
            <person name="Copeland A."/>
            <person name="Coutinho P.M."/>
            <person name="de Vries R.P."/>
            <person name="Ferreira P."/>
            <person name="Findley K."/>
            <person name="Foster B."/>
            <person name="Gaskell J."/>
            <person name="Glotzer D."/>
            <person name="Gorecki P."/>
            <person name="Heitman J."/>
            <person name="Hesse C."/>
            <person name="Hori C."/>
            <person name="Igarashi K."/>
            <person name="Jurgens J.A."/>
            <person name="Kallen N."/>
            <person name="Kersten P."/>
            <person name="Kohler A."/>
            <person name="Kuees U."/>
            <person name="Kumar T.K.A."/>
            <person name="Kuo A."/>
            <person name="LaButti K."/>
            <person name="Larrondo L.F."/>
            <person name="Lindquist E."/>
            <person name="Ling A."/>
            <person name="Lombard V."/>
            <person name="Lucas S."/>
            <person name="Lundell T."/>
            <person name="Martin R."/>
            <person name="McLaughlin D.J."/>
            <person name="Morgenstern I."/>
            <person name="Morin E."/>
            <person name="Murat C."/>
            <person name="Nagy L.G."/>
            <person name="Nolan M."/>
            <person name="Ohm R.A."/>
            <person name="Patyshakuliyeva A."/>
            <person name="Rokas A."/>
            <person name="Ruiz-Duenas F.J."/>
            <person name="Sabat G."/>
            <person name="Salamov A."/>
            <person name="Samejima M."/>
            <person name="Schmutz J."/>
            <person name="Slot J.C."/>
            <person name="St John F."/>
            <person name="Stenlid J."/>
            <person name="Sun H."/>
            <person name="Sun S."/>
            <person name="Syed K."/>
            <person name="Tsang A."/>
            <person name="Wiebenga A."/>
            <person name="Young D."/>
            <person name="Pisabarro A."/>
            <person name="Eastwood D.C."/>
            <person name="Martin F."/>
            <person name="Cullen D."/>
            <person name="Grigoriev I.V."/>
            <person name="Hibbett D.S."/>
        </authorList>
    </citation>
    <scope>NUCLEOTIDE SEQUENCE [LARGE SCALE GENOMIC DNA]</scope>
    <source>
        <strain evidence="9">RWD-64-598 SS2</strain>
    </source>
</reference>
<dbReference type="Gene3D" id="3.30.9.10">
    <property type="entry name" value="D-Amino Acid Oxidase, subunit A, domain 2"/>
    <property type="match status" value="1"/>
</dbReference>
<dbReference type="OMA" id="EYQTHTH"/>
<dbReference type="AlphaFoldDB" id="A0A5M3MDG2"/>
<comment type="similarity">
    <text evidence="2">Belongs to the DAMOX/DASOX family.</text>
</comment>
<dbReference type="OrthoDB" id="2015447at2759"/>
<evidence type="ECO:0000256" key="3">
    <source>
        <dbReference type="ARBA" id="ARBA00022630"/>
    </source>
</evidence>
<dbReference type="KEGG" id="cput:CONPUDRAFT_146163"/>
<name>A0A5M3MDG2_CONPW</name>
<evidence type="ECO:0000256" key="2">
    <source>
        <dbReference type="ARBA" id="ARBA00006730"/>
    </source>
</evidence>
<dbReference type="InterPro" id="IPR006076">
    <property type="entry name" value="FAD-dep_OxRdtase"/>
</dbReference>
<keyword evidence="9" id="KW-1185">Reference proteome</keyword>
<dbReference type="GO" id="GO:0005737">
    <property type="term" value="C:cytoplasm"/>
    <property type="evidence" value="ECO:0007669"/>
    <property type="project" value="TreeGrafter"/>
</dbReference>
<dbReference type="Pfam" id="PF01266">
    <property type="entry name" value="DAO"/>
    <property type="match status" value="1"/>
</dbReference>
<evidence type="ECO:0000256" key="6">
    <source>
        <dbReference type="SAM" id="MobiDB-lite"/>
    </source>
</evidence>
<dbReference type="SUPFAM" id="SSF51971">
    <property type="entry name" value="Nucleotide-binding domain"/>
    <property type="match status" value="1"/>
</dbReference>
<dbReference type="GO" id="GO:0019478">
    <property type="term" value="P:D-amino acid catabolic process"/>
    <property type="evidence" value="ECO:0007669"/>
    <property type="project" value="TreeGrafter"/>
</dbReference>
<protein>
    <submittedName>
        <fullName evidence="8">DAO-domain-containing protein</fullName>
    </submittedName>
</protein>
<proteinExistence type="inferred from homology"/>